<protein>
    <recommendedName>
        <fullName evidence="4">Integral membrane protein</fullName>
    </recommendedName>
</protein>
<accession>A0ABW0AS06</accession>
<keyword evidence="1" id="KW-0472">Membrane</keyword>
<reference evidence="3" key="1">
    <citation type="journal article" date="2019" name="Int. J. Syst. Evol. Microbiol.">
        <title>The Global Catalogue of Microorganisms (GCM) 10K type strain sequencing project: providing services to taxonomists for standard genome sequencing and annotation.</title>
        <authorList>
            <consortium name="The Broad Institute Genomics Platform"/>
            <consortium name="The Broad Institute Genome Sequencing Center for Infectious Disease"/>
            <person name="Wu L."/>
            <person name="Ma J."/>
        </authorList>
    </citation>
    <scope>NUCLEOTIDE SEQUENCE [LARGE SCALE GENOMIC DNA]</scope>
    <source>
        <strain evidence="3">PCU 266</strain>
    </source>
</reference>
<keyword evidence="1" id="KW-0812">Transmembrane</keyword>
<evidence type="ECO:0008006" key="4">
    <source>
        <dbReference type="Google" id="ProtNLM"/>
    </source>
</evidence>
<dbReference type="RefSeq" id="WP_344471405.1">
    <property type="nucleotide sequence ID" value="NZ_BAAASB010000001.1"/>
</dbReference>
<dbReference type="Proteomes" id="UP001596160">
    <property type="component" value="Unassembled WGS sequence"/>
</dbReference>
<keyword evidence="1" id="KW-1133">Transmembrane helix</keyword>
<gene>
    <name evidence="2" type="ORF">ACFPRH_31655</name>
</gene>
<evidence type="ECO:0000256" key="1">
    <source>
        <dbReference type="SAM" id="Phobius"/>
    </source>
</evidence>
<organism evidence="2 3">
    <name type="scientific">Streptomyces amakusaensis</name>
    <dbReference type="NCBI Taxonomy" id="67271"/>
    <lineage>
        <taxon>Bacteria</taxon>
        <taxon>Bacillati</taxon>
        <taxon>Actinomycetota</taxon>
        <taxon>Actinomycetes</taxon>
        <taxon>Kitasatosporales</taxon>
        <taxon>Streptomycetaceae</taxon>
        <taxon>Streptomyces</taxon>
    </lineage>
</organism>
<evidence type="ECO:0000313" key="3">
    <source>
        <dbReference type="Proteomes" id="UP001596160"/>
    </source>
</evidence>
<evidence type="ECO:0000313" key="2">
    <source>
        <dbReference type="EMBL" id="MFC5156277.1"/>
    </source>
</evidence>
<proteinExistence type="predicted"/>
<name>A0ABW0AS06_9ACTN</name>
<dbReference type="EMBL" id="JBHSKP010000032">
    <property type="protein sequence ID" value="MFC5156277.1"/>
    <property type="molecule type" value="Genomic_DNA"/>
</dbReference>
<sequence>MSRMLLHSRRAAMSLVALLLLVAGGWASWGTAQHVMLAKGREHGTITVDGCGEETCSGRFAPDSAAASRPGLTIGKSVAVKKGAKLSVVVKPGTDEVVRRGAGGIFHAWLPLGGALLLAAVIIGGGVGLPRVAWTSAGIGGVVLVGTFVTL</sequence>
<comment type="caution">
    <text evidence="2">The sequence shown here is derived from an EMBL/GenBank/DDBJ whole genome shotgun (WGS) entry which is preliminary data.</text>
</comment>
<keyword evidence="3" id="KW-1185">Reference proteome</keyword>
<feature type="transmembrane region" description="Helical" evidence="1">
    <location>
        <begin position="132"/>
        <end position="150"/>
    </location>
</feature>
<feature type="transmembrane region" description="Helical" evidence="1">
    <location>
        <begin position="105"/>
        <end position="125"/>
    </location>
</feature>